<name>A0AB39R915_9ACTN</name>
<feature type="region of interest" description="Disordered" evidence="1">
    <location>
        <begin position="1497"/>
        <end position="1516"/>
    </location>
</feature>
<dbReference type="SMART" id="SM00028">
    <property type="entry name" value="TPR"/>
    <property type="match status" value="4"/>
</dbReference>
<accession>A0AB39R915</accession>
<organism evidence="3">
    <name type="scientific">Streptomyces sp. R39</name>
    <dbReference type="NCBI Taxonomy" id="3238631"/>
    <lineage>
        <taxon>Bacteria</taxon>
        <taxon>Bacillati</taxon>
        <taxon>Actinomycetota</taxon>
        <taxon>Actinomycetes</taxon>
        <taxon>Kitasatosporales</taxon>
        <taxon>Streptomycetaceae</taxon>
        <taxon>Streptomyces</taxon>
    </lineage>
</organism>
<dbReference type="PANTHER" id="PTHR10098">
    <property type="entry name" value="RAPSYN-RELATED"/>
    <property type="match status" value="1"/>
</dbReference>
<sequence>MEAGQDGQPSAVALCEELDACLAAAPHGLGERDVEGLLDATRQSAAALIRAGAPDEALPLARSGEALATLTGDKEHTVRFRLLLAEAEGPGDGAIAWCCSAVSLATGHNGLSFDALTGLGNAYTRMRRWPEAAAALASATAVADAAQRPAYVWPTAMQAARLHLVAGEPAPAREFLELALANRARADGVSVSDATADDLALTLAALAEELRDDNPRAAADVAGQAVALSPGLPEAQRVRAYALSGLDDHPNAVTAYRSWLAADPGNGFAWNNLAHSLVEIGEDAAALDALAHAVAAAPEDLRFRLNHAGRLAAAGHFDDAATELDEVVRIGEQLVPRPATELPVTPVERGDSGAAPSPSVTDQIQMVLVARGANNLRRGRLDLAGADAERLLASADPVAKGAGHALRAELRERRGDLVGALTDYERADALSDLSLDSQARLLIRLGRNEAALDVLERLASRDKDPETARAILDDMVERLPGSARPLAVRGLAHFESGYLFRARADLRAAVAAGHDTWRTYLLLGLSCVQIDPHEDPSQDLELLAGFEALGEAALREPRPAGVRADQSEDGRSGEATQVLTWLLDRMLGSSDFLGWVGAAVAADPIPRWLSAVPLLPPVLTDYLTAVEHIEREEWQEAARTWERTQIAFEAAGFPVSAARTSLSIADALLRLHDLDAVAAHLDRAADMTDLINQPLTPELRWPPHPLDRVAHLEFEYLYFYGIGTEANENWSRGLRITLAARSGEVQAAAAEIGDGAWLFSEREGRTVIAPGLAVTAVTTMAQILRDAGQRDRATELLTTVARTGDGATHTGVYATLSTLVLHDFAEATRYLDLAVDHADEGRIPVLRMMRAQLCLHHRRWDEALALLDAAGETAQSTEYGLAFAQLRSRAYLGRGEPDRAADLAVQLVNQAEESRLNLTRWQLRMAWSGTAVPLYETAIEACVAAGRFGLAFDLAERARSRAFLDEDALTDPEVDALTTALRERQDDLAWLERLTSPYTAADVVRLLGLERRYGTRGALEGMTVGPAPRAAGISADGILHRLRNDRDALTRQLDRAQLEAMRSQGAEPVGWERLNETVGKAAHIALYHVLGRDRVLLFTSGTGGEPRVVTVTADLHEIDAVLVAARRGSGFDFREVDLERLQRAAGPLVAPLAGLPPDELVAVIPHGPLHSIPLHVLDVAGVPMGLRNPVCHAPSASLLVRRLSTCVPQASGEPVVVGDPAGDLAHARMEAVTVAEQLGVSPVLGDAVSKRLVTDTLFRTEAPPGLVHVAAHGTLETHDGSAGIVLGRPWDAGGREHRVLSAADLRGARLPAALVVLSCCTSGINTLRPGDELTGLVRSFLTAGAASVIVSQWSVDDLSTSLLMRAFYARLRGTAAEGAAASIAHALRDAVIEVRSLTRQRLAELTAPHSAEGPSASEPATARALRIDSVALSAPDDFAMARAALAASSDTALRDAALEAEERHAALAALQQSDEDARFPFRHPHYWAPFVLVGDWRAPGRAPRPGPGTTTPEDSA</sequence>
<dbReference type="InterPro" id="IPR019734">
    <property type="entry name" value="TPR_rpt"/>
</dbReference>
<feature type="domain" description="CHAT" evidence="2">
    <location>
        <begin position="1159"/>
        <end position="1495"/>
    </location>
</feature>
<reference evidence="3" key="1">
    <citation type="submission" date="2024-07" db="EMBL/GenBank/DDBJ databases">
        <authorList>
            <person name="Yu S.T."/>
        </authorList>
    </citation>
    <scope>NUCLEOTIDE SEQUENCE</scope>
    <source>
        <strain evidence="3">R39</strain>
    </source>
</reference>
<dbReference type="PANTHER" id="PTHR10098:SF108">
    <property type="entry name" value="TETRATRICOPEPTIDE REPEAT PROTEIN 28"/>
    <property type="match status" value="1"/>
</dbReference>
<proteinExistence type="predicted"/>
<dbReference type="SUPFAM" id="SSF48452">
    <property type="entry name" value="TPR-like"/>
    <property type="match status" value="2"/>
</dbReference>
<dbReference type="RefSeq" id="WP_369228102.1">
    <property type="nucleotide sequence ID" value="NZ_CP163441.1"/>
</dbReference>
<evidence type="ECO:0000313" key="3">
    <source>
        <dbReference type="EMBL" id="XDQ49474.1"/>
    </source>
</evidence>
<dbReference type="InterPro" id="IPR024983">
    <property type="entry name" value="CHAT_dom"/>
</dbReference>
<dbReference type="InterPro" id="IPR011990">
    <property type="entry name" value="TPR-like_helical_dom_sf"/>
</dbReference>
<evidence type="ECO:0000256" key="1">
    <source>
        <dbReference type="SAM" id="MobiDB-lite"/>
    </source>
</evidence>
<protein>
    <submittedName>
        <fullName evidence="3">CHAT domain-containing protein</fullName>
    </submittedName>
</protein>
<gene>
    <name evidence="3" type="ORF">AB5J52_11085</name>
</gene>
<dbReference type="Gene3D" id="1.25.40.10">
    <property type="entry name" value="Tetratricopeptide repeat domain"/>
    <property type="match status" value="3"/>
</dbReference>
<dbReference type="EMBL" id="CP163441">
    <property type="protein sequence ID" value="XDQ49474.1"/>
    <property type="molecule type" value="Genomic_DNA"/>
</dbReference>
<evidence type="ECO:0000259" key="2">
    <source>
        <dbReference type="Pfam" id="PF12770"/>
    </source>
</evidence>
<dbReference type="Pfam" id="PF12770">
    <property type="entry name" value="CHAT"/>
    <property type="match status" value="1"/>
</dbReference>